<dbReference type="GO" id="GO:0009252">
    <property type="term" value="P:peptidoglycan biosynthetic process"/>
    <property type="evidence" value="ECO:0007669"/>
    <property type="project" value="UniProtKB-UniPathway"/>
</dbReference>
<dbReference type="SUPFAM" id="SSF56601">
    <property type="entry name" value="beta-lactamase/transpeptidase-like"/>
    <property type="match status" value="1"/>
</dbReference>
<keyword evidence="16" id="KW-1185">Reference proteome</keyword>
<dbReference type="InterPro" id="IPR036950">
    <property type="entry name" value="PBP_transglycosylase"/>
</dbReference>
<evidence type="ECO:0000256" key="6">
    <source>
        <dbReference type="ARBA" id="ARBA00022676"/>
    </source>
</evidence>
<dbReference type="SUPFAM" id="SSF53955">
    <property type="entry name" value="Lysozyme-like"/>
    <property type="match status" value="1"/>
</dbReference>
<evidence type="ECO:0000259" key="13">
    <source>
        <dbReference type="Pfam" id="PF00905"/>
    </source>
</evidence>
<dbReference type="EMBL" id="CP049811">
    <property type="protein sequence ID" value="QIK39975.1"/>
    <property type="molecule type" value="Genomic_DNA"/>
</dbReference>
<dbReference type="GO" id="GO:0008658">
    <property type="term" value="F:penicillin binding"/>
    <property type="evidence" value="ECO:0007669"/>
    <property type="project" value="InterPro"/>
</dbReference>
<dbReference type="EC" id="2.4.99.28" evidence="10"/>
<dbReference type="PANTHER" id="PTHR32282:SF33">
    <property type="entry name" value="PEPTIDOGLYCAN GLYCOSYLTRANSFERASE"/>
    <property type="match status" value="1"/>
</dbReference>
<evidence type="ECO:0000313" key="16">
    <source>
        <dbReference type="Proteomes" id="UP000500791"/>
    </source>
</evidence>
<feature type="transmembrane region" description="Helical" evidence="12">
    <location>
        <begin position="33"/>
        <end position="54"/>
    </location>
</feature>
<feature type="domain" description="Penicillin-binding protein transpeptidase" evidence="13">
    <location>
        <begin position="343"/>
        <end position="614"/>
    </location>
</feature>
<evidence type="ECO:0000256" key="10">
    <source>
        <dbReference type="ARBA" id="ARBA00044770"/>
    </source>
</evidence>
<keyword evidence="12" id="KW-0472">Membrane</keyword>
<feature type="domain" description="Glycosyl transferase family 51" evidence="14">
    <location>
        <begin position="85"/>
        <end position="254"/>
    </location>
</feature>
<evidence type="ECO:0000256" key="9">
    <source>
        <dbReference type="ARBA" id="ARBA00023268"/>
    </source>
</evidence>
<dbReference type="InterPro" id="IPR012338">
    <property type="entry name" value="Beta-lactam/transpept-like"/>
</dbReference>
<dbReference type="Proteomes" id="UP000500791">
    <property type="component" value="Chromosome"/>
</dbReference>
<evidence type="ECO:0000256" key="7">
    <source>
        <dbReference type="ARBA" id="ARBA00022679"/>
    </source>
</evidence>
<keyword evidence="6" id="KW-0328">Glycosyltransferase</keyword>
<keyword evidence="5" id="KW-0645">Protease</keyword>
<keyword evidence="7" id="KW-0808">Transferase</keyword>
<comment type="pathway">
    <text evidence="1">Cell wall biogenesis; peptidoglycan biosynthesis.</text>
</comment>
<dbReference type="PANTHER" id="PTHR32282">
    <property type="entry name" value="BINDING PROTEIN TRANSPEPTIDASE, PUTATIVE-RELATED"/>
    <property type="match status" value="1"/>
</dbReference>
<sequence length="682" mass="73327">MSSKQTKPSTRKRARKPFLSRLFGGAFRLIGKIVLRLLGLVALASAVVVLYFYMQLPPAETLLDGRERGSVAMLDRNGEIFAWRGEQGGVVRASQMSDDLINAVIATEDKRFYRHLGISPRGIVGAIRINMSEGRGPLQGHGGSTITQQVAKLVFLSDETTWRRKILEIPYALALELAYSKEEILSIYMNRAYLGASANGFEAAAQRYFGISARQVDVPQSAMLAGLLTAPSRFAPTRDLSRAQNRSQVILRLMHDQGYIDDTQYAQARNNPAVLSAEAQRRAGGYFADWVMEDGPEFLIEDSREDVEIATTFDPAIQRGAERALVSVFDDLVRDGSEAQAAIVVLSADGAVRGMVGGRAIGGAGTFNRATQALRQPGSAFKPFVYAAAIEAGMDPSDRINDAPLTINIPGSGAWSPQNYSRTYRGPITLSEALARSTNTVAVRVSEQTGREKVIQTAHEMGLDSDLTNSPALALGASETTLLDLTGAYATFLNRGRRAEPYGLTQVRLRHDGDVLLSAAPELGHRAISERTAGYVTWMMSQVIEAPYGTGNRAALGDRSVAGKSGTTDAARDAWFIGFSGDYVVGVWMGYDDNTPLTGVTGGGLPAEIWKRTMQNVHEGLPPSTLPVVVPFVPQAPPPTASVGNQGGGNQGGGQIERTIRQVDQNLGDVVEGLLRGLLGGN</sequence>
<name>A0A6G7VJD1_9RHOB</name>
<organism evidence="15 16">
    <name type="scientific">Pontivivens nitratireducens</name>
    <dbReference type="NCBI Taxonomy" id="2758038"/>
    <lineage>
        <taxon>Bacteria</taxon>
        <taxon>Pseudomonadati</taxon>
        <taxon>Pseudomonadota</taxon>
        <taxon>Alphaproteobacteria</taxon>
        <taxon>Rhodobacterales</taxon>
        <taxon>Paracoccaceae</taxon>
        <taxon>Pontivivens</taxon>
    </lineage>
</organism>
<dbReference type="GO" id="GO:0004180">
    <property type="term" value="F:carboxypeptidase activity"/>
    <property type="evidence" value="ECO:0007669"/>
    <property type="project" value="UniProtKB-KW"/>
</dbReference>
<evidence type="ECO:0000256" key="3">
    <source>
        <dbReference type="ARBA" id="ARBA00007739"/>
    </source>
</evidence>
<evidence type="ECO:0000256" key="2">
    <source>
        <dbReference type="ARBA" id="ARBA00007090"/>
    </source>
</evidence>
<keyword evidence="12" id="KW-1133">Transmembrane helix</keyword>
<dbReference type="KEGG" id="mon:G8E03_03880"/>
<evidence type="ECO:0000256" key="4">
    <source>
        <dbReference type="ARBA" id="ARBA00022645"/>
    </source>
</evidence>
<evidence type="ECO:0000256" key="5">
    <source>
        <dbReference type="ARBA" id="ARBA00022670"/>
    </source>
</evidence>
<dbReference type="AlphaFoldDB" id="A0A6G7VJD1"/>
<dbReference type="Gene3D" id="1.10.3810.10">
    <property type="entry name" value="Biosynthetic peptidoglycan transglycosylase-like"/>
    <property type="match status" value="1"/>
</dbReference>
<keyword evidence="12" id="KW-0812">Transmembrane</keyword>
<accession>A0A6G7VJD1</accession>
<dbReference type="InterPro" id="IPR050396">
    <property type="entry name" value="Glycosyltr_51/Transpeptidase"/>
</dbReference>
<dbReference type="GO" id="GO:0006508">
    <property type="term" value="P:proteolysis"/>
    <property type="evidence" value="ECO:0007669"/>
    <property type="project" value="UniProtKB-KW"/>
</dbReference>
<keyword evidence="8" id="KW-0378">Hydrolase</keyword>
<protein>
    <recommendedName>
        <fullName evidence="10">peptidoglycan glycosyltransferase</fullName>
        <ecNumber evidence="10">2.4.99.28</ecNumber>
    </recommendedName>
</protein>
<dbReference type="Pfam" id="PF00905">
    <property type="entry name" value="Transpeptidase"/>
    <property type="match status" value="1"/>
</dbReference>
<comment type="similarity">
    <text evidence="3">In the N-terminal section; belongs to the glycosyltransferase 51 family.</text>
</comment>
<gene>
    <name evidence="15" type="ORF">G8E03_03880</name>
</gene>
<dbReference type="InterPro" id="IPR023346">
    <property type="entry name" value="Lysozyme-like_dom_sf"/>
</dbReference>
<dbReference type="RefSeq" id="WP_166188872.1">
    <property type="nucleotide sequence ID" value="NZ_CP049811.1"/>
</dbReference>
<comment type="catalytic activity">
    <reaction evidence="11">
        <text>[GlcNAc-(1-&gt;4)-Mur2Ac(oyl-L-Ala-gamma-D-Glu-L-Lys-D-Ala-D-Ala)](n)-di-trans,octa-cis-undecaprenyl diphosphate + beta-D-GlcNAc-(1-&gt;4)-Mur2Ac(oyl-L-Ala-gamma-D-Glu-L-Lys-D-Ala-D-Ala)-di-trans,octa-cis-undecaprenyl diphosphate = [GlcNAc-(1-&gt;4)-Mur2Ac(oyl-L-Ala-gamma-D-Glu-L-Lys-D-Ala-D-Ala)](n+1)-di-trans,octa-cis-undecaprenyl diphosphate + di-trans,octa-cis-undecaprenyl diphosphate + H(+)</text>
        <dbReference type="Rhea" id="RHEA:23708"/>
        <dbReference type="Rhea" id="RHEA-COMP:9602"/>
        <dbReference type="Rhea" id="RHEA-COMP:9603"/>
        <dbReference type="ChEBI" id="CHEBI:15378"/>
        <dbReference type="ChEBI" id="CHEBI:58405"/>
        <dbReference type="ChEBI" id="CHEBI:60033"/>
        <dbReference type="ChEBI" id="CHEBI:78435"/>
        <dbReference type="EC" id="2.4.99.28"/>
    </reaction>
</comment>
<proteinExistence type="inferred from homology"/>
<keyword evidence="4" id="KW-0121">Carboxypeptidase</keyword>
<dbReference type="GO" id="GO:0008955">
    <property type="term" value="F:peptidoglycan glycosyltransferase activity"/>
    <property type="evidence" value="ECO:0007669"/>
    <property type="project" value="UniProtKB-EC"/>
</dbReference>
<evidence type="ECO:0000313" key="15">
    <source>
        <dbReference type="EMBL" id="QIK39975.1"/>
    </source>
</evidence>
<dbReference type="GO" id="GO:0030288">
    <property type="term" value="C:outer membrane-bounded periplasmic space"/>
    <property type="evidence" value="ECO:0007669"/>
    <property type="project" value="TreeGrafter"/>
</dbReference>
<reference evidence="15 16" key="1">
    <citation type="submission" date="2020-03" db="EMBL/GenBank/DDBJ databases">
        <title>Complete genome sequence of Monaibacterium sp. ALG8 with diverse plasmids.</title>
        <authorList>
            <person name="Sun C."/>
        </authorList>
    </citation>
    <scope>NUCLEOTIDE SEQUENCE [LARGE SCALE GENOMIC DNA]</scope>
    <source>
        <strain evidence="15 16">ALG8</strain>
    </source>
</reference>
<evidence type="ECO:0000259" key="14">
    <source>
        <dbReference type="Pfam" id="PF00912"/>
    </source>
</evidence>
<dbReference type="UniPathway" id="UPA00219"/>
<comment type="similarity">
    <text evidence="2">In the C-terminal section; belongs to the transpeptidase family.</text>
</comment>
<dbReference type="InterPro" id="IPR001460">
    <property type="entry name" value="PCN-bd_Tpept"/>
</dbReference>
<evidence type="ECO:0000256" key="1">
    <source>
        <dbReference type="ARBA" id="ARBA00004752"/>
    </source>
</evidence>
<evidence type="ECO:0000256" key="12">
    <source>
        <dbReference type="SAM" id="Phobius"/>
    </source>
</evidence>
<dbReference type="Gene3D" id="3.40.710.10">
    <property type="entry name" value="DD-peptidase/beta-lactamase superfamily"/>
    <property type="match status" value="1"/>
</dbReference>
<evidence type="ECO:0000256" key="11">
    <source>
        <dbReference type="ARBA" id="ARBA00049902"/>
    </source>
</evidence>
<dbReference type="InterPro" id="IPR001264">
    <property type="entry name" value="Glyco_trans_51"/>
</dbReference>
<dbReference type="Pfam" id="PF00912">
    <property type="entry name" value="Transgly"/>
    <property type="match status" value="1"/>
</dbReference>
<evidence type="ECO:0000256" key="8">
    <source>
        <dbReference type="ARBA" id="ARBA00022801"/>
    </source>
</evidence>
<keyword evidence="9" id="KW-0511">Multifunctional enzyme</keyword>
<dbReference type="NCBIfam" id="TIGR02074">
    <property type="entry name" value="PBP_1a_fam"/>
    <property type="match status" value="1"/>
</dbReference>